<protein>
    <submittedName>
        <fullName evidence="1">Leucine Rich Repeat</fullName>
    </submittedName>
</protein>
<evidence type="ECO:0000313" key="2">
    <source>
        <dbReference type="Proteomes" id="UP001153069"/>
    </source>
</evidence>
<evidence type="ECO:0000313" key="1">
    <source>
        <dbReference type="EMBL" id="CAB9510759.1"/>
    </source>
</evidence>
<dbReference type="EMBL" id="CAICTM010000450">
    <property type="protein sequence ID" value="CAB9510759.1"/>
    <property type="molecule type" value="Genomic_DNA"/>
</dbReference>
<sequence>MAPTTTRDAVVAPKIETVLTSLLGKDYFKQVEEGDDSDTTEFMLESRQKAFDWIVNQDPLQLEYASPNLVQRFLLVLFYYQTTRHEPWKECNPPSTFQGGTPSDFCYKLDPVTGETTSDIWGDQWLTKSHECQWAGMICETVQTKAKTVVGVSVRWNRLNGPLPWEIAQLPHLKQLHLNDNMLSGMLPPKLLSYSLERLQLGNNQLSGHIPAIWFENLHDGNAKLTSLQIDENWLTGTIPSEVGLFPMEVVHLHQNQLSGSLPVELSAHTSLKILLLGYNDLTGTVPSEFGLLTSLKGNLYLGHTHISGTLPSEIALLSTLQDIDLSSTNMQGTLPQEMYTGLTDLRAFSGNNCNFSGTISSSLGLLTSLVWLRLANNNFHGTIPSEIEELTSLMHLVVNGNQLTGTVPASLCLSAAFVEIYGAALVADCLPNQETGLPTIVCAADCCTSCCDNTGVCLGN</sequence>
<dbReference type="OrthoDB" id="39747at2759"/>
<accession>A0A9N8DYF1</accession>
<dbReference type="InterPro" id="IPR001611">
    <property type="entry name" value="Leu-rich_rpt"/>
</dbReference>
<dbReference type="InterPro" id="IPR052592">
    <property type="entry name" value="LRR-RLK"/>
</dbReference>
<dbReference type="AlphaFoldDB" id="A0A9N8DYF1"/>
<reference evidence="1" key="1">
    <citation type="submission" date="2020-06" db="EMBL/GenBank/DDBJ databases">
        <authorList>
            <consortium name="Plant Systems Biology data submission"/>
        </authorList>
    </citation>
    <scope>NUCLEOTIDE SEQUENCE</scope>
    <source>
        <strain evidence="1">D6</strain>
    </source>
</reference>
<comment type="caution">
    <text evidence="1">The sequence shown here is derived from an EMBL/GenBank/DDBJ whole genome shotgun (WGS) entry which is preliminary data.</text>
</comment>
<proteinExistence type="predicted"/>
<organism evidence="1 2">
    <name type="scientific">Seminavis robusta</name>
    <dbReference type="NCBI Taxonomy" id="568900"/>
    <lineage>
        <taxon>Eukaryota</taxon>
        <taxon>Sar</taxon>
        <taxon>Stramenopiles</taxon>
        <taxon>Ochrophyta</taxon>
        <taxon>Bacillariophyta</taxon>
        <taxon>Bacillariophyceae</taxon>
        <taxon>Bacillariophycidae</taxon>
        <taxon>Naviculales</taxon>
        <taxon>Naviculaceae</taxon>
        <taxon>Seminavis</taxon>
    </lineage>
</organism>
<dbReference type="PANTHER" id="PTHR48054">
    <property type="entry name" value="RECEPTOR KINASE-LIKE PROTEIN XA21"/>
    <property type="match status" value="1"/>
</dbReference>
<dbReference type="InterPro" id="IPR032675">
    <property type="entry name" value="LRR_dom_sf"/>
</dbReference>
<gene>
    <name evidence="1" type="ORF">SEMRO_451_G145730.1</name>
</gene>
<dbReference type="Proteomes" id="UP001153069">
    <property type="component" value="Unassembled WGS sequence"/>
</dbReference>
<keyword evidence="2" id="KW-1185">Reference proteome</keyword>
<name>A0A9N8DYF1_9STRA</name>
<dbReference type="SUPFAM" id="SSF52058">
    <property type="entry name" value="L domain-like"/>
    <property type="match status" value="1"/>
</dbReference>
<dbReference type="Gene3D" id="3.80.10.10">
    <property type="entry name" value="Ribonuclease Inhibitor"/>
    <property type="match status" value="3"/>
</dbReference>
<dbReference type="PANTHER" id="PTHR48054:SF77">
    <property type="entry name" value="RECEPTOR KINASE-LIKE PROTEIN XA21"/>
    <property type="match status" value="1"/>
</dbReference>
<dbReference type="Pfam" id="PF00560">
    <property type="entry name" value="LRR_1"/>
    <property type="match status" value="3"/>
</dbReference>